<accession>A0AAN7UY11</accession>
<feature type="transmembrane region" description="Helical" evidence="6">
    <location>
        <begin position="204"/>
        <end position="226"/>
    </location>
</feature>
<comment type="caution">
    <text evidence="8">The sequence shown here is derived from an EMBL/GenBank/DDBJ whole genome shotgun (WGS) entry which is preliminary data.</text>
</comment>
<protein>
    <recommendedName>
        <fullName evidence="7">Major facilitator superfamily (MFS) profile domain-containing protein</fullName>
    </recommendedName>
</protein>
<gene>
    <name evidence="8" type="ORF">RRF57_010314</name>
</gene>
<feature type="transmembrane region" description="Helical" evidence="6">
    <location>
        <begin position="518"/>
        <end position="537"/>
    </location>
</feature>
<dbReference type="GO" id="GO:0015174">
    <property type="term" value="F:basic amino acid transmembrane transporter activity"/>
    <property type="evidence" value="ECO:0007669"/>
    <property type="project" value="TreeGrafter"/>
</dbReference>
<feature type="transmembrane region" description="Helical" evidence="6">
    <location>
        <begin position="113"/>
        <end position="130"/>
    </location>
</feature>
<feature type="transmembrane region" description="Helical" evidence="6">
    <location>
        <begin position="346"/>
        <end position="366"/>
    </location>
</feature>
<feature type="transmembrane region" description="Helical" evidence="6">
    <location>
        <begin position="84"/>
        <end position="101"/>
    </location>
</feature>
<dbReference type="Proteomes" id="UP001305414">
    <property type="component" value="Unassembled WGS sequence"/>
</dbReference>
<dbReference type="PANTHER" id="PTHR23501:SF6">
    <property type="entry name" value="MULTIDRUG TRANSPORTER, PUTATIVE (AFU_ORTHOLOGUE AFUA_3G14560)-RELATED"/>
    <property type="match status" value="1"/>
</dbReference>
<sequence length="563" mass="59540">MAPAAVTEDTTPLLRSGRTGSRPSSSRGPEDGDLDVANQIVTKQRAVAIILSVYILIFLQAMNMSGITMAQSTIAADLDAYEDAMWFTTSFLVALSSMSPLTGKLATIFSPRIMVLFSSSLFSIGCLVTSQAHSFAIFILGRVITGLGGGGTMVLAFILVLELTTKRNRGLFIGITNAGFTTGISLGAVVFGGLIGKIGWRPLFWAQAPASLLAGCAIFFSIPSSLSSPGHSTDKDVSLRTKLKRIDYLGAIFLSATVVLFLFGLSGKIQPIPLGSSLGALVIFTLIETYIATDPIIPLTVLRNRGALLSCVAQLGFMAARWTVLFYTPMTALAVFGFNPAASGSILIPTNLGFGLGGLLVGALHIRRSGSYWGASVLCFALFGISLLALSISSTRDTPFGLYVAVVFLNGLFTGGALNYTMSHLLHLTLPETHYVATSLLGTFRGFAGSFGSAIGGGIFARTLRGSLEEGLKGLDGSDHLSKEREELIRKLIGSPLLVYNGGLSDAERGIAMQGYSGALRVLFQAAVVLTVFVLLLQTATGWRGPKDEKVRDSEEESESLIT</sequence>
<comment type="subcellular location">
    <subcellularLocation>
        <location evidence="1">Membrane</location>
        <topology evidence="1">Multi-pass membrane protein</topology>
    </subcellularLocation>
</comment>
<feature type="region of interest" description="Disordered" evidence="5">
    <location>
        <begin position="1"/>
        <end position="33"/>
    </location>
</feature>
<feature type="domain" description="Major facilitator superfamily (MFS) profile" evidence="7">
    <location>
        <begin position="49"/>
        <end position="542"/>
    </location>
</feature>
<evidence type="ECO:0000259" key="7">
    <source>
        <dbReference type="PROSITE" id="PS50850"/>
    </source>
</evidence>
<keyword evidence="2 6" id="KW-0812">Transmembrane</keyword>
<dbReference type="PROSITE" id="PS00217">
    <property type="entry name" value="SUGAR_TRANSPORT_2"/>
    <property type="match status" value="1"/>
</dbReference>
<organism evidence="8 9">
    <name type="scientific">Xylaria bambusicola</name>
    <dbReference type="NCBI Taxonomy" id="326684"/>
    <lineage>
        <taxon>Eukaryota</taxon>
        <taxon>Fungi</taxon>
        <taxon>Dikarya</taxon>
        <taxon>Ascomycota</taxon>
        <taxon>Pezizomycotina</taxon>
        <taxon>Sordariomycetes</taxon>
        <taxon>Xylariomycetidae</taxon>
        <taxon>Xylariales</taxon>
        <taxon>Xylariaceae</taxon>
        <taxon>Xylaria</taxon>
    </lineage>
</organism>
<evidence type="ECO:0000256" key="5">
    <source>
        <dbReference type="SAM" id="MobiDB-lite"/>
    </source>
</evidence>
<feature type="transmembrane region" description="Helical" evidence="6">
    <location>
        <begin position="373"/>
        <end position="394"/>
    </location>
</feature>
<keyword evidence="4 6" id="KW-0472">Membrane</keyword>
<keyword evidence="3 6" id="KW-1133">Transmembrane helix</keyword>
<evidence type="ECO:0000313" key="8">
    <source>
        <dbReference type="EMBL" id="KAK5634601.1"/>
    </source>
</evidence>
<dbReference type="Pfam" id="PF07690">
    <property type="entry name" value="MFS_1"/>
    <property type="match status" value="1"/>
</dbReference>
<feature type="transmembrane region" description="Helical" evidence="6">
    <location>
        <begin position="272"/>
        <end position="293"/>
    </location>
</feature>
<dbReference type="InterPro" id="IPR020846">
    <property type="entry name" value="MFS_dom"/>
</dbReference>
<evidence type="ECO:0000256" key="6">
    <source>
        <dbReference type="SAM" id="Phobius"/>
    </source>
</evidence>
<evidence type="ECO:0000256" key="1">
    <source>
        <dbReference type="ARBA" id="ARBA00004141"/>
    </source>
</evidence>
<dbReference type="InterPro" id="IPR005829">
    <property type="entry name" value="Sugar_transporter_CS"/>
</dbReference>
<evidence type="ECO:0000313" key="9">
    <source>
        <dbReference type="Proteomes" id="UP001305414"/>
    </source>
</evidence>
<dbReference type="InterPro" id="IPR036259">
    <property type="entry name" value="MFS_trans_sf"/>
</dbReference>
<dbReference type="Gene3D" id="1.20.1250.20">
    <property type="entry name" value="MFS general substrate transporter like domains"/>
    <property type="match status" value="1"/>
</dbReference>
<evidence type="ECO:0000256" key="2">
    <source>
        <dbReference type="ARBA" id="ARBA00022692"/>
    </source>
</evidence>
<feature type="transmembrane region" description="Helical" evidence="6">
    <location>
        <begin position="136"/>
        <end position="159"/>
    </location>
</feature>
<feature type="transmembrane region" description="Helical" evidence="6">
    <location>
        <begin position="246"/>
        <end position="266"/>
    </location>
</feature>
<dbReference type="InterPro" id="IPR011701">
    <property type="entry name" value="MFS"/>
</dbReference>
<proteinExistence type="predicted"/>
<keyword evidence="9" id="KW-1185">Reference proteome</keyword>
<feature type="transmembrane region" description="Helical" evidence="6">
    <location>
        <begin position="305"/>
        <end position="326"/>
    </location>
</feature>
<dbReference type="PROSITE" id="PS50850">
    <property type="entry name" value="MFS"/>
    <property type="match status" value="1"/>
</dbReference>
<feature type="transmembrane region" description="Helical" evidence="6">
    <location>
        <begin position="46"/>
        <end position="64"/>
    </location>
</feature>
<feature type="transmembrane region" description="Helical" evidence="6">
    <location>
        <begin position="171"/>
        <end position="192"/>
    </location>
</feature>
<dbReference type="AlphaFoldDB" id="A0AAN7UY11"/>
<dbReference type="EMBL" id="JAWHQM010000043">
    <property type="protein sequence ID" value="KAK5634601.1"/>
    <property type="molecule type" value="Genomic_DNA"/>
</dbReference>
<reference evidence="8 9" key="1">
    <citation type="submission" date="2023-10" db="EMBL/GenBank/DDBJ databases">
        <title>Draft genome sequence of Xylaria bambusicola isolate GMP-LS, the root and basal stem rot pathogen of sugarcane in Indonesia.</title>
        <authorList>
            <person name="Selvaraj P."/>
            <person name="Muralishankar V."/>
            <person name="Muruganantham S."/>
            <person name="Sp S."/>
            <person name="Haryani S."/>
            <person name="Lau K.J.X."/>
            <person name="Naqvi N.I."/>
        </authorList>
    </citation>
    <scope>NUCLEOTIDE SEQUENCE [LARGE SCALE GENOMIC DNA]</scope>
    <source>
        <strain evidence="8">GMP-LS</strain>
    </source>
</reference>
<name>A0AAN7UY11_9PEZI</name>
<evidence type="ECO:0000256" key="3">
    <source>
        <dbReference type="ARBA" id="ARBA00022989"/>
    </source>
</evidence>
<feature type="compositionally biased region" description="Low complexity" evidence="5">
    <location>
        <begin position="15"/>
        <end position="27"/>
    </location>
</feature>
<evidence type="ECO:0000256" key="4">
    <source>
        <dbReference type="ARBA" id="ARBA00023136"/>
    </source>
</evidence>
<dbReference type="PANTHER" id="PTHR23501">
    <property type="entry name" value="MAJOR FACILITATOR SUPERFAMILY"/>
    <property type="match status" value="1"/>
</dbReference>
<feature type="transmembrane region" description="Helical" evidence="6">
    <location>
        <begin position="400"/>
        <end position="420"/>
    </location>
</feature>
<dbReference type="SUPFAM" id="SSF103473">
    <property type="entry name" value="MFS general substrate transporter"/>
    <property type="match status" value="1"/>
</dbReference>
<dbReference type="GO" id="GO:0000329">
    <property type="term" value="C:fungal-type vacuole membrane"/>
    <property type="evidence" value="ECO:0007669"/>
    <property type="project" value="TreeGrafter"/>
</dbReference>